<dbReference type="AlphaFoldDB" id="M8CR96"/>
<dbReference type="InterPro" id="IPR039272">
    <property type="entry name" value="CLEC16A/TT9"/>
</dbReference>
<feature type="region of interest" description="Disordered" evidence="1">
    <location>
        <begin position="857"/>
        <end position="876"/>
    </location>
</feature>
<dbReference type="GO" id="GO:0005770">
    <property type="term" value="C:late endosome"/>
    <property type="evidence" value="ECO:0007669"/>
    <property type="project" value="TreeGrafter"/>
</dbReference>
<dbReference type="ExpressionAtlas" id="M8CR96">
    <property type="expression patterns" value="baseline"/>
</dbReference>
<dbReference type="GO" id="GO:0005794">
    <property type="term" value="C:Golgi apparatus"/>
    <property type="evidence" value="ECO:0007669"/>
    <property type="project" value="TreeGrafter"/>
</dbReference>
<name>M8CR96_AEGTA</name>
<accession>M8CR96</accession>
<sequence>MGCITGVISEHHPSLAVWAHDGYTDEVISFPLYVEALKFAFHEDSMIRVAIRTLTLNVYHVGDESVNRFVSRVPLSDYFSDMVKHFQKQCIDLDKLVVRSARNAEPVLMASIEDAIVQIEDALYYFSDVMSSGIPDLGNFITENILQLLVFRIVLPSLQRQRTDLWISVSTSMYLLCCILHIFKDKDMASTVAAALFHQPDCPDRKQGTPNGCTSEHDHGISENQVSNTSAEDQSKADKPTSSSSAHLQCLPDHPSASDFCQGNTLRWQESLKILPGQVGEHLLSYITGGDGSQALGSLCLFATLLQTKELDESMLDALGILPQRKQHKKLLLQALVGEDTAERQLFSSSSGVADDSICSDFDIYIRKLQALTICIYAKCAHTPSRAAYLRKIQESKESGVDGHVLEVVGSKARRWCSSSPATLLQLLHVLDSKNRRSSRYPTVSRPAHCSRHSRNNQIWGMQEEEDIARAGTCRCSQGEGKGGGWRPGHPGPGEPQLTATQETVKFGAHKRERLQEGVQMQFGGKGKVLDALVTLFSRANIPADVRVVGGWLFRQLLPHGEDEFTAFHLKLLKSFMHNVIAENFDIFELRRIHTRIAVKSCWKNLEDAGVTCFFLSLEKLGKIARKLAIEASSPPKGSKSIISPLEPSLFGGDSSIAIAERIYEMVKGFVLQHQVILFCLGETFTDQLPIYSPVDLPVNKRATAAGFDGSVPKPGLEVNLVDAIPCRIAFERGKERHFSFLALSNGTSGWILLLEELPQQRGIVRVTAPLAGSDPRIDEKHVKWLHLNIRPSTVPFLDPEKFKGKTKKYLVDGRWTLAFRDEQSCKAAEAMVIEEMKLQQDAVREQLKELLELNMPENGLQHPQLSQETSSDDGS</sequence>
<dbReference type="InterPro" id="IPR019155">
    <property type="entry name" value="CLEC16A/TT9_N"/>
</dbReference>
<dbReference type="PANTHER" id="PTHR21481">
    <property type="entry name" value="PROTEIN CLEC16A"/>
    <property type="match status" value="1"/>
</dbReference>
<dbReference type="GO" id="GO:0016197">
    <property type="term" value="P:endosomal transport"/>
    <property type="evidence" value="ECO:0007669"/>
    <property type="project" value="TreeGrafter"/>
</dbReference>
<reference evidence="2" key="1">
    <citation type="submission" date="2015-06" db="UniProtKB">
        <authorList>
            <consortium name="EnsemblPlants"/>
        </authorList>
    </citation>
    <scope>IDENTIFICATION</scope>
</reference>
<proteinExistence type="predicted"/>
<protein>
    <submittedName>
        <fullName evidence="2">Uncharacterized protein</fullName>
    </submittedName>
</protein>
<evidence type="ECO:0000256" key="1">
    <source>
        <dbReference type="SAM" id="MobiDB-lite"/>
    </source>
</evidence>
<dbReference type="PANTHER" id="PTHR21481:SF4">
    <property type="entry name" value="PROTEIN TRANSPARENT TESTA 9"/>
    <property type="match status" value="1"/>
</dbReference>
<dbReference type="GO" id="GO:0007034">
    <property type="term" value="P:vacuolar transport"/>
    <property type="evidence" value="ECO:0007669"/>
    <property type="project" value="TreeGrafter"/>
</dbReference>
<organism evidence="2">
    <name type="scientific">Aegilops tauschii</name>
    <name type="common">Tausch's goatgrass</name>
    <name type="synonym">Aegilops squarrosa</name>
    <dbReference type="NCBI Taxonomy" id="37682"/>
    <lineage>
        <taxon>Eukaryota</taxon>
        <taxon>Viridiplantae</taxon>
        <taxon>Streptophyta</taxon>
        <taxon>Embryophyta</taxon>
        <taxon>Tracheophyta</taxon>
        <taxon>Spermatophyta</taxon>
        <taxon>Magnoliopsida</taxon>
        <taxon>Liliopsida</taxon>
        <taxon>Poales</taxon>
        <taxon>Poaceae</taxon>
        <taxon>BOP clade</taxon>
        <taxon>Pooideae</taxon>
        <taxon>Triticodae</taxon>
        <taxon>Triticeae</taxon>
        <taxon>Triticinae</taxon>
        <taxon>Aegilops</taxon>
    </lineage>
</organism>
<dbReference type="Pfam" id="PF09758">
    <property type="entry name" value="FPL"/>
    <property type="match status" value="1"/>
</dbReference>
<evidence type="ECO:0000313" key="2">
    <source>
        <dbReference type="EnsemblPlants" id="EMT30082"/>
    </source>
</evidence>
<feature type="region of interest" description="Disordered" evidence="1">
    <location>
        <begin position="204"/>
        <end position="248"/>
    </location>
</feature>
<feature type="compositionally biased region" description="Polar residues" evidence="1">
    <location>
        <begin position="222"/>
        <end position="232"/>
    </location>
</feature>
<dbReference type="EnsemblPlants" id="EMT30082">
    <property type="protein sequence ID" value="EMT30082"/>
    <property type="gene ID" value="F775_31298"/>
</dbReference>
<dbReference type="GO" id="GO:1901096">
    <property type="term" value="P:regulation of autophagosome maturation"/>
    <property type="evidence" value="ECO:0007669"/>
    <property type="project" value="TreeGrafter"/>
</dbReference>